<evidence type="ECO:0000313" key="1">
    <source>
        <dbReference type="EMBL" id="EGJ33928.1"/>
    </source>
</evidence>
<evidence type="ECO:0000313" key="2">
    <source>
        <dbReference type="Proteomes" id="UP000003959"/>
    </source>
</evidence>
<dbReference type="AlphaFoldDB" id="F4XML9"/>
<organism evidence="1 2">
    <name type="scientific">Moorena producens 3L</name>
    <dbReference type="NCBI Taxonomy" id="489825"/>
    <lineage>
        <taxon>Bacteria</taxon>
        <taxon>Bacillati</taxon>
        <taxon>Cyanobacteriota</taxon>
        <taxon>Cyanophyceae</taxon>
        <taxon>Coleofasciculales</taxon>
        <taxon>Coleofasciculaceae</taxon>
        <taxon>Moorena</taxon>
    </lineage>
</organism>
<name>F4XML9_9CYAN</name>
<accession>F4XML9</accession>
<gene>
    <name evidence="1" type="ORF">LYNGBM3L_22360</name>
</gene>
<dbReference type="HOGENOM" id="CLU_2106198_0_0_3"/>
<sequence length="115" mass="13552">MCAYFDEEFAQEVVGSQISLFKIPENRTHFENLLDRDKVAWECVPSHEECRLAGYMCLQKGIDYPFLRDFAQLSKKEADRLWKTYTEINWEVVPNKLHSVLSARLRSAQQYSESQ</sequence>
<dbReference type="Proteomes" id="UP000003959">
    <property type="component" value="Unassembled WGS sequence"/>
</dbReference>
<reference evidence="2" key="1">
    <citation type="journal article" date="2011" name="Proc. Natl. Acad. Sci. U.S.A.">
        <title>Genomic insights into the physiology and ecology of the marine filamentous cyanobacterium Lyngbya majuscula.</title>
        <authorList>
            <person name="Jones A.C."/>
            <person name="Monroe E.A."/>
            <person name="Podell S."/>
            <person name="Hess W.R."/>
            <person name="Klages S."/>
            <person name="Esquenazi E."/>
            <person name="Niessen S."/>
            <person name="Hoover H."/>
            <person name="Rothmann M."/>
            <person name="Lasken R.S."/>
            <person name="Yates J.R.III."/>
            <person name="Reinhardt R."/>
            <person name="Kube M."/>
            <person name="Burkart M.D."/>
            <person name="Allen E.E."/>
            <person name="Dorrestein P.C."/>
            <person name="Gerwick W.H."/>
            <person name="Gerwick L."/>
        </authorList>
    </citation>
    <scope>NUCLEOTIDE SEQUENCE [LARGE SCALE GENOMIC DNA]</scope>
    <source>
        <strain evidence="2">3L</strain>
    </source>
</reference>
<dbReference type="EMBL" id="GL890840">
    <property type="protein sequence ID" value="EGJ33928.1"/>
    <property type="molecule type" value="Genomic_DNA"/>
</dbReference>
<proteinExistence type="predicted"/>
<keyword evidence="2" id="KW-1185">Reference proteome</keyword>
<protein>
    <submittedName>
        <fullName evidence="1">Uncharacterized protein</fullName>
    </submittedName>
</protein>